<dbReference type="Gene3D" id="3.40.109.10">
    <property type="entry name" value="NADH Oxidase"/>
    <property type="match status" value="1"/>
</dbReference>
<name>A0AA35XWT6_9PROT</name>
<dbReference type="PANTHER" id="PTHR43821">
    <property type="entry name" value="NAD(P)H NITROREDUCTASE YDJA-RELATED"/>
    <property type="match status" value="1"/>
</dbReference>
<dbReference type="InterPro" id="IPR052530">
    <property type="entry name" value="NAD(P)H_nitroreductase"/>
</dbReference>
<dbReference type="SUPFAM" id="SSF55469">
    <property type="entry name" value="FMN-dependent nitroreductase-like"/>
    <property type="match status" value="1"/>
</dbReference>
<comment type="cofactor">
    <cofactor evidence="8">
        <name>FMN</name>
        <dbReference type="ChEBI" id="CHEBI:58210"/>
    </cofactor>
    <text evidence="8">Binds 1 FMN per subunit.</text>
</comment>
<feature type="binding site" evidence="8">
    <location>
        <position position="43"/>
    </location>
    <ligand>
        <name>FMN</name>
        <dbReference type="ChEBI" id="CHEBI:58210"/>
        <note>ligand shared between dimeric partners</note>
    </ligand>
</feature>
<feature type="domain" description="Nitroreductase" evidence="9">
    <location>
        <begin position="26"/>
        <end position="171"/>
    </location>
</feature>
<dbReference type="Pfam" id="PF00881">
    <property type="entry name" value="Nitroreductase"/>
    <property type="match status" value="1"/>
</dbReference>
<proteinExistence type="inferred from homology"/>
<comment type="similarity">
    <text evidence="1 7">Belongs to the nitroreductase family.</text>
</comment>
<sequence>MGDSDTKHTRELDFLLSRASTDHLIEPAPEKAQLAVILSAALRAPDHGKLRPWRYVVIKGKRRQEFAELVVAAMRRTTPDVPQKKIEKRFQRFSEMPMTIALGMHIQPDGKIPVAEQELAVGAAAMNVLNALHAEGFGAMWVTGEYSDDPQFLAALGFASPHRIAGFLFVGTPEKGPSQTHRPDVEDYMAIWKGEPVSFGADK</sequence>
<evidence type="ECO:0000256" key="1">
    <source>
        <dbReference type="ARBA" id="ARBA00007118"/>
    </source>
</evidence>
<evidence type="ECO:0000313" key="10">
    <source>
        <dbReference type="EMBL" id="CAI9119582.1"/>
    </source>
</evidence>
<feature type="binding site" description="in other chain" evidence="8">
    <location>
        <begin position="18"/>
        <end position="20"/>
    </location>
    <ligand>
        <name>FMN</name>
        <dbReference type="ChEBI" id="CHEBI:58210"/>
        <note>ligand shared between dimeric partners</note>
    </ligand>
</feature>
<evidence type="ECO:0000259" key="9">
    <source>
        <dbReference type="Pfam" id="PF00881"/>
    </source>
</evidence>
<dbReference type="EC" id="1.-.-.-" evidence="7"/>
<dbReference type="InterPro" id="IPR000415">
    <property type="entry name" value="Nitroreductase-like"/>
</dbReference>
<dbReference type="GO" id="GO:0016491">
    <property type="term" value="F:oxidoreductase activity"/>
    <property type="evidence" value="ECO:0007669"/>
    <property type="project" value="UniProtKB-UniRule"/>
</dbReference>
<evidence type="ECO:0000256" key="4">
    <source>
        <dbReference type="ARBA" id="ARBA00022857"/>
    </source>
</evidence>
<dbReference type="Proteomes" id="UP001176960">
    <property type="component" value="Unassembled WGS sequence"/>
</dbReference>
<reference evidence="10" key="1">
    <citation type="submission" date="2023-03" db="EMBL/GenBank/DDBJ databases">
        <authorList>
            <person name="Cleenwerck I."/>
        </authorList>
    </citation>
    <scope>NUCLEOTIDE SEQUENCE</scope>
    <source>
        <strain evidence="10">LMG 32879</strain>
    </source>
</reference>
<dbReference type="RefSeq" id="WP_289841713.1">
    <property type="nucleotide sequence ID" value="NZ_CATKSH010000002.1"/>
</dbReference>
<evidence type="ECO:0000256" key="5">
    <source>
        <dbReference type="ARBA" id="ARBA00023002"/>
    </source>
</evidence>
<evidence type="ECO:0000256" key="2">
    <source>
        <dbReference type="ARBA" id="ARBA00022630"/>
    </source>
</evidence>
<keyword evidence="5 7" id="KW-0560">Oxidoreductase</keyword>
<keyword evidence="4 7" id="KW-0521">NADP</keyword>
<evidence type="ECO:0000256" key="6">
    <source>
        <dbReference type="ARBA" id="ARBA00023027"/>
    </source>
</evidence>
<accession>A0AA35XWT6</accession>
<dbReference type="InterPro" id="IPR026021">
    <property type="entry name" value="YdjA-like"/>
</dbReference>
<keyword evidence="6 7" id="KW-0520">NAD</keyword>
<dbReference type="InterPro" id="IPR029479">
    <property type="entry name" value="Nitroreductase"/>
</dbReference>
<feature type="binding site" description="in other chain" evidence="8">
    <location>
        <begin position="141"/>
        <end position="143"/>
    </location>
    <ligand>
        <name>FMN</name>
        <dbReference type="ChEBI" id="CHEBI:58210"/>
        <note>ligand shared between dimeric partners</note>
    </ligand>
</feature>
<evidence type="ECO:0000256" key="7">
    <source>
        <dbReference type="PIRNR" id="PIRNR000232"/>
    </source>
</evidence>
<keyword evidence="2 7" id="KW-0285">Flavoprotein</keyword>
<evidence type="ECO:0000256" key="8">
    <source>
        <dbReference type="PIRSR" id="PIRSR000232-1"/>
    </source>
</evidence>
<keyword evidence="3 7" id="KW-0288">FMN</keyword>
<dbReference type="CDD" id="cd02135">
    <property type="entry name" value="YdjA-like"/>
    <property type="match status" value="1"/>
</dbReference>
<feature type="binding site" evidence="8">
    <location>
        <position position="47"/>
    </location>
    <ligand>
        <name>FMN</name>
        <dbReference type="ChEBI" id="CHEBI:58210"/>
        <note>ligand shared between dimeric partners</note>
    </ligand>
</feature>
<keyword evidence="11" id="KW-1185">Reference proteome</keyword>
<organism evidence="10 11">
    <name type="scientific">Brytella acorum</name>
    <dbReference type="NCBI Taxonomy" id="2959299"/>
    <lineage>
        <taxon>Bacteria</taxon>
        <taxon>Pseudomonadati</taxon>
        <taxon>Pseudomonadota</taxon>
        <taxon>Alphaproteobacteria</taxon>
        <taxon>Acetobacterales</taxon>
        <taxon>Acetobacteraceae</taxon>
        <taxon>Brytella</taxon>
    </lineage>
</organism>
<evidence type="ECO:0000313" key="11">
    <source>
        <dbReference type="Proteomes" id="UP001176960"/>
    </source>
</evidence>
<dbReference type="EMBL" id="CATKSH010000002">
    <property type="protein sequence ID" value="CAI9119582.1"/>
    <property type="molecule type" value="Genomic_DNA"/>
</dbReference>
<gene>
    <name evidence="10" type="ORF">LMG32879_000400</name>
</gene>
<evidence type="ECO:0000256" key="3">
    <source>
        <dbReference type="ARBA" id="ARBA00022643"/>
    </source>
</evidence>
<dbReference type="PANTHER" id="PTHR43821:SF1">
    <property type="entry name" value="NAD(P)H NITROREDUCTASE YDJA-RELATED"/>
    <property type="match status" value="1"/>
</dbReference>
<comment type="caution">
    <text evidence="10">The sequence shown here is derived from an EMBL/GenBank/DDBJ whole genome shotgun (WGS) entry which is preliminary data.</text>
</comment>
<dbReference type="AlphaFoldDB" id="A0AA35XWT6"/>
<protein>
    <recommendedName>
        <fullName evidence="7">Putative NAD(P)H nitroreductase</fullName>
        <ecNumber evidence="7">1.-.-.-</ecNumber>
    </recommendedName>
</protein>
<dbReference type="PIRSF" id="PIRSF000232">
    <property type="entry name" value="YdjA"/>
    <property type="match status" value="1"/>
</dbReference>